<dbReference type="PRINTS" id="PR00154">
    <property type="entry name" value="AMPBINDING"/>
</dbReference>
<feature type="domain" description="Carrier" evidence="5">
    <location>
        <begin position="928"/>
        <end position="1003"/>
    </location>
</feature>
<reference evidence="6" key="1">
    <citation type="submission" date="2019-11" db="EMBL/GenBank/DDBJ databases">
        <title>Genomic insights into an expanded diversity of filamentous marine cyanobacteria reveals the extraordinary biosynthetic potential of Moorea and Okeania.</title>
        <authorList>
            <person name="Ferreira Leao T."/>
            <person name="Wang M."/>
            <person name="Moss N."/>
            <person name="Da Silva R."/>
            <person name="Sanders J."/>
            <person name="Nurk S."/>
            <person name="Gurevich A."/>
            <person name="Humphrey G."/>
            <person name="Reher R."/>
            <person name="Zhu Q."/>
            <person name="Belda-Ferre P."/>
            <person name="Glukhov E."/>
            <person name="Rex R."/>
            <person name="Dorrestein P.C."/>
            <person name="Knight R."/>
            <person name="Pevzner P."/>
            <person name="Gerwick W.H."/>
            <person name="Gerwick L."/>
        </authorList>
    </citation>
    <scope>NUCLEOTIDE SEQUENCE</scope>
    <source>
        <strain evidence="6">SIO1C4</strain>
    </source>
</reference>
<dbReference type="InterPro" id="IPR020806">
    <property type="entry name" value="PKS_PP-bd"/>
</dbReference>
<dbReference type="Pfam" id="PF00550">
    <property type="entry name" value="PP-binding"/>
    <property type="match status" value="1"/>
</dbReference>
<dbReference type="SUPFAM" id="SSF56801">
    <property type="entry name" value="Acetyl-CoA synthetase-like"/>
    <property type="match status" value="1"/>
</dbReference>
<evidence type="ECO:0000256" key="3">
    <source>
        <dbReference type="ARBA" id="ARBA00022450"/>
    </source>
</evidence>
<dbReference type="InterPro" id="IPR029058">
    <property type="entry name" value="AB_hydrolase_fold"/>
</dbReference>
<dbReference type="InterPro" id="IPR010071">
    <property type="entry name" value="AA_adenyl_dom"/>
</dbReference>
<organism evidence="6">
    <name type="scientific">Symploca sp. SIO1C4</name>
    <dbReference type="NCBI Taxonomy" id="2607765"/>
    <lineage>
        <taxon>Bacteria</taxon>
        <taxon>Bacillati</taxon>
        <taxon>Cyanobacteriota</taxon>
        <taxon>Cyanophyceae</taxon>
        <taxon>Coleofasciculales</taxon>
        <taxon>Coleofasciculaceae</taxon>
        <taxon>Symploca</taxon>
    </lineage>
</organism>
<dbReference type="SUPFAM" id="SSF52777">
    <property type="entry name" value="CoA-dependent acyltransferases"/>
    <property type="match status" value="2"/>
</dbReference>
<dbReference type="PANTHER" id="PTHR45527:SF1">
    <property type="entry name" value="FATTY ACID SYNTHASE"/>
    <property type="match status" value="1"/>
</dbReference>
<dbReference type="PROSITE" id="PS50075">
    <property type="entry name" value="CARRIER"/>
    <property type="match status" value="1"/>
</dbReference>
<dbReference type="InterPro" id="IPR025110">
    <property type="entry name" value="AMP-bd_C"/>
</dbReference>
<dbReference type="FunFam" id="3.30.300.30:FF:000010">
    <property type="entry name" value="Enterobactin synthetase component F"/>
    <property type="match status" value="1"/>
</dbReference>
<dbReference type="Pfam" id="PF00975">
    <property type="entry name" value="Thioesterase"/>
    <property type="match status" value="1"/>
</dbReference>
<comment type="caution">
    <text evidence="6">The sequence shown here is derived from an EMBL/GenBank/DDBJ whole genome shotgun (WGS) entry which is preliminary data.</text>
</comment>
<dbReference type="FunFam" id="1.10.1200.10:FF:000005">
    <property type="entry name" value="Nonribosomal peptide synthetase 1"/>
    <property type="match status" value="1"/>
</dbReference>
<dbReference type="InterPro" id="IPR001242">
    <property type="entry name" value="Condensation_dom"/>
</dbReference>
<dbReference type="GO" id="GO:0044550">
    <property type="term" value="P:secondary metabolite biosynthetic process"/>
    <property type="evidence" value="ECO:0007669"/>
    <property type="project" value="UniProtKB-ARBA"/>
</dbReference>
<evidence type="ECO:0000313" key="6">
    <source>
        <dbReference type="EMBL" id="NER29712.1"/>
    </source>
</evidence>
<gene>
    <name evidence="6" type="ORF">F6J89_19370</name>
</gene>
<feature type="non-terminal residue" evidence="6">
    <location>
        <position position="1"/>
    </location>
</feature>
<dbReference type="Gene3D" id="3.30.559.30">
    <property type="entry name" value="Nonribosomal peptide synthetase, condensation domain"/>
    <property type="match status" value="1"/>
</dbReference>
<evidence type="ECO:0000256" key="2">
    <source>
        <dbReference type="ARBA" id="ARBA00006432"/>
    </source>
</evidence>
<dbReference type="FunFam" id="3.40.50.980:FF:000001">
    <property type="entry name" value="Non-ribosomal peptide synthetase"/>
    <property type="match status" value="1"/>
</dbReference>
<dbReference type="Gene3D" id="3.30.559.10">
    <property type="entry name" value="Chloramphenicol acetyltransferase-like domain"/>
    <property type="match status" value="1"/>
</dbReference>
<name>A0A6B3NGN9_9CYAN</name>
<dbReference type="InterPro" id="IPR023213">
    <property type="entry name" value="CAT-like_dom_sf"/>
</dbReference>
<dbReference type="Gene3D" id="3.30.300.30">
    <property type="match status" value="1"/>
</dbReference>
<protein>
    <submittedName>
        <fullName evidence="6">Amino acid adenylation domain-containing protein</fullName>
    </submittedName>
</protein>
<dbReference type="InterPro" id="IPR020845">
    <property type="entry name" value="AMP-binding_CS"/>
</dbReference>
<proteinExistence type="inferred from homology"/>
<keyword evidence="4" id="KW-0597">Phosphoprotein</keyword>
<comment type="similarity">
    <text evidence="2">Belongs to the ATP-dependent AMP-binding enzyme family.</text>
</comment>
<comment type="cofactor">
    <cofactor evidence="1">
        <name>pantetheine 4'-phosphate</name>
        <dbReference type="ChEBI" id="CHEBI:47942"/>
    </cofactor>
</comment>
<dbReference type="InterPro" id="IPR036736">
    <property type="entry name" value="ACP-like_sf"/>
</dbReference>
<dbReference type="GO" id="GO:0003824">
    <property type="term" value="F:catalytic activity"/>
    <property type="evidence" value="ECO:0007669"/>
    <property type="project" value="InterPro"/>
</dbReference>
<dbReference type="SUPFAM" id="SSF53474">
    <property type="entry name" value="alpha/beta-Hydrolases"/>
    <property type="match status" value="1"/>
</dbReference>
<dbReference type="GO" id="GO:0008610">
    <property type="term" value="P:lipid biosynthetic process"/>
    <property type="evidence" value="ECO:0007669"/>
    <property type="project" value="UniProtKB-ARBA"/>
</dbReference>
<dbReference type="FunFam" id="2.30.38.10:FF:000001">
    <property type="entry name" value="Non-ribosomal peptide synthetase PvdI"/>
    <property type="match status" value="1"/>
</dbReference>
<dbReference type="GO" id="GO:0031177">
    <property type="term" value="F:phosphopantetheine binding"/>
    <property type="evidence" value="ECO:0007669"/>
    <property type="project" value="InterPro"/>
</dbReference>
<dbReference type="NCBIfam" id="TIGR01733">
    <property type="entry name" value="AA-adenyl-dom"/>
    <property type="match status" value="1"/>
</dbReference>
<dbReference type="Gene3D" id="3.40.50.1820">
    <property type="entry name" value="alpha/beta hydrolase"/>
    <property type="match status" value="1"/>
</dbReference>
<dbReference type="FunFam" id="3.40.50.12780:FF:000012">
    <property type="entry name" value="Non-ribosomal peptide synthetase"/>
    <property type="match status" value="1"/>
</dbReference>
<keyword evidence="3" id="KW-0596">Phosphopantetheine</keyword>
<accession>A0A6B3NGN9</accession>
<dbReference type="EMBL" id="JAAHFQ010000417">
    <property type="protein sequence ID" value="NER29712.1"/>
    <property type="molecule type" value="Genomic_DNA"/>
</dbReference>
<dbReference type="Pfam" id="PF13193">
    <property type="entry name" value="AMP-binding_C"/>
    <property type="match status" value="1"/>
</dbReference>
<dbReference type="PANTHER" id="PTHR45527">
    <property type="entry name" value="NONRIBOSOMAL PEPTIDE SYNTHETASE"/>
    <property type="match status" value="1"/>
</dbReference>
<dbReference type="InterPro" id="IPR000873">
    <property type="entry name" value="AMP-dep_synth/lig_dom"/>
</dbReference>
<dbReference type="Pfam" id="PF00501">
    <property type="entry name" value="AMP-binding"/>
    <property type="match status" value="1"/>
</dbReference>
<dbReference type="SUPFAM" id="SSF47336">
    <property type="entry name" value="ACP-like"/>
    <property type="match status" value="1"/>
</dbReference>
<evidence type="ECO:0000259" key="5">
    <source>
        <dbReference type="PROSITE" id="PS50075"/>
    </source>
</evidence>
<dbReference type="Gene3D" id="3.40.50.980">
    <property type="match status" value="2"/>
</dbReference>
<dbReference type="Pfam" id="PF00668">
    <property type="entry name" value="Condensation"/>
    <property type="match status" value="1"/>
</dbReference>
<dbReference type="InterPro" id="IPR045851">
    <property type="entry name" value="AMP-bd_C_sf"/>
</dbReference>
<dbReference type="InterPro" id="IPR001031">
    <property type="entry name" value="Thioesterase"/>
</dbReference>
<dbReference type="CDD" id="cd17652">
    <property type="entry name" value="A_NRPS_CmdD_like"/>
    <property type="match status" value="1"/>
</dbReference>
<dbReference type="SMART" id="SM00823">
    <property type="entry name" value="PKS_PP"/>
    <property type="match status" value="1"/>
</dbReference>
<dbReference type="InterPro" id="IPR020459">
    <property type="entry name" value="AMP-binding"/>
</dbReference>
<dbReference type="Gene3D" id="1.10.1200.10">
    <property type="entry name" value="ACP-like"/>
    <property type="match status" value="1"/>
</dbReference>
<sequence length="1309" mass="147085">LLNVTVLEQSLREIVRRHSILRTTFTSVDGQPVQVISPETDLRLPIINLQALPKTERELQVQRLATQEAQQPFDLATGPLMRIKLLRLEAQEHVLVLIMHHIVSDGWSLEVFFKELTLLYQAFSQSKPSPLPELSIQYADFAHWQQQLLQDTVLDSQLSYWKHQLRGNLPILQLPTDKKRSPVYTYRGASQYLVFSSELSNALKKLTQQESVTLFMTLLTAFKVLLYRYSGEEDLIVGSPIAGRNQMETEGLIGFFVNTLVMRTDLSGNPSFRKLLSRVREVALGAYTHQELPFDKLVEELQPERDLSHPPLFQVMFVLQNDPKSVLELPDLTINHLNLDNQTTKFDLTLSIKDTKPELRGRLEYNTDLFNSATIERMLGHFQTLLEAIVTNPEQQISQLSLLTDKEHHQLIVEWNHTQTEYPQEPCIHQLFEAQVQRTPEAVAVVFEGQQLTYQQLNCLANQLAHHLQKLGVKPEVMVGICVERSLEMLVGMFGILKAGGAYVPLDPTYPQERLAWMLSDSKVPILLTQEHLLAGLGQQEAQILCLDKDWALISSESDHNLVTRVQPENLAYVIYTSGSTGKPKGVLVPHQGLCNLAQAQSRSFGVNSDSNVLQFASFSFDASISEVVMTICCGARLSLASKNSLLPGAELMQLLRKQRITHVTLSPSVLAVLPTKDLPDLQSLIVAGEACSPNLIEQWSKGRRFFNAYGPTEATVCATIAQCTDGSRQPPIGRPIANTQVYILDRHLQPTPVGVPGELHIGGVGIARGYLNRPHLTQDKFISNPFSSQIGSRLYKTGDWARYLPDGNIEFLGRIDNQVKIRGFRIELGEIEAALAAHPQVQESVVIAREEQPGDKRLVAYLVPKQEQVPATSKLRDSLKKNLPDYMIPSAFVLLDSLPLTPNGKVYYRSLPLPKSIRQKSAEKFVAPQDEFELHLKNIWEKVLGLESISVNANFFDLGGHSLLAVTLFAEIEQKFNRKLPMATLFEAPTIEQLAGILRQSGHSKIWDSLVPIKSSGSKEPLFLIHDADGETLLYLNLAHSLDSERPVYGLGPHGKEEYPILHTRIVDMAAHYIEKICKIQPQGPYLLGGLCLGGVLAFEIALQLQAQGQKVALVALFDSANAQTSKKRGRITNQRLSRFSQAWSQSQQLKGREQLLHLLKTVTKKVTNTLVYESSTKIVSLKNKFKLRLYRYYLDNRLPLPKLLQNISVRTICGFASKEYIPKVFQGRLTLFRATETLEIDNPLIDDTPTIRKTNDPLFGWAKWAKYGVEVYDLPGGHSSMLQEPHVQVLAEHLQACLKKTLADAQE</sequence>
<dbReference type="CDD" id="cd19531">
    <property type="entry name" value="LCL_NRPS-like"/>
    <property type="match status" value="1"/>
</dbReference>
<dbReference type="GO" id="GO:0043041">
    <property type="term" value="P:amino acid activation for nonribosomal peptide biosynthetic process"/>
    <property type="evidence" value="ECO:0007669"/>
    <property type="project" value="TreeGrafter"/>
</dbReference>
<dbReference type="PROSITE" id="PS00455">
    <property type="entry name" value="AMP_BINDING"/>
    <property type="match status" value="1"/>
</dbReference>
<evidence type="ECO:0000256" key="4">
    <source>
        <dbReference type="ARBA" id="ARBA00022553"/>
    </source>
</evidence>
<dbReference type="GO" id="GO:0005829">
    <property type="term" value="C:cytosol"/>
    <property type="evidence" value="ECO:0007669"/>
    <property type="project" value="TreeGrafter"/>
</dbReference>
<evidence type="ECO:0000256" key="1">
    <source>
        <dbReference type="ARBA" id="ARBA00001957"/>
    </source>
</evidence>
<dbReference type="InterPro" id="IPR009081">
    <property type="entry name" value="PP-bd_ACP"/>
</dbReference>
<dbReference type="Gene3D" id="2.30.38.10">
    <property type="entry name" value="Luciferase, Domain 3"/>
    <property type="match status" value="1"/>
</dbReference>